<dbReference type="EMBL" id="JAXCEH010000005">
    <property type="protein sequence ID" value="MFA1554322.1"/>
    <property type="molecule type" value="Genomic_DNA"/>
</dbReference>
<reference evidence="1 2" key="1">
    <citation type="submission" date="2023-11" db="EMBL/GenBank/DDBJ databases">
        <title>Actinomadura monticuli sp. nov., isolated from volcanic ash.</title>
        <authorList>
            <person name="Lee S.D."/>
            <person name="Yang H."/>
            <person name="Kim I.S."/>
        </authorList>
    </citation>
    <scope>NUCLEOTIDE SEQUENCE [LARGE SCALE GENOMIC DNA]</scope>
    <source>
        <strain evidence="1 2">DSM 45346</strain>
    </source>
</reference>
<organism evidence="1 2">
    <name type="scientific">Actinomadura chokoriensis</name>
    <dbReference type="NCBI Taxonomy" id="454156"/>
    <lineage>
        <taxon>Bacteria</taxon>
        <taxon>Bacillati</taxon>
        <taxon>Actinomycetota</taxon>
        <taxon>Actinomycetes</taxon>
        <taxon>Streptosporangiales</taxon>
        <taxon>Thermomonosporaceae</taxon>
        <taxon>Actinomadura</taxon>
    </lineage>
</organism>
<sequence length="143" mass="15743">MTAHTDPTGQTEQTRPVVPGDLFARHQVITGLRALADFLEANPGVPVPEYGETFDVFARTGDDTSSAALVDHVAALLGVPVDDDRPLGGHYKAAKSFGRMAYRIIHIPDQRRREHEAEMSYRANIRLDPDHNQDRDQGTGRAA</sequence>
<keyword evidence="2" id="KW-1185">Reference proteome</keyword>
<comment type="caution">
    <text evidence="1">The sequence shown here is derived from an EMBL/GenBank/DDBJ whole genome shotgun (WGS) entry which is preliminary data.</text>
</comment>
<dbReference type="Proteomes" id="UP001569904">
    <property type="component" value="Unassembled WGS sequence"/>
</dbReference>
<accession>A0ABV4QYL6</accession>
<gene>
    <name evidence="1" type="ORF">SM436_11560</name>
</gene>
<protein>
    <submittedName>
        <fullName evidence="1">Uncharacterized protein</fullName>
    </submittedName>
</protein>
<name>A0ABV4QYL6_9ACTN</name>
<evidence type="ECO:0000313" key="2">
    <source>
        <dbReference type="Proteomes" id="UP001569904"/>
    </source>
</evidence>
<evidence type="ECO:0000313" key="1">
    <source>
        <dbReference type="EMBL" id="MFA1554322.1"/>
    </source>
</evidence>
<proteinExistence type="predicted"/>
<dbReference type="RefSeq" id="WP_371940712.1">
    <property type="nucleotide sequence ID" value="NZ_JAXCEH010000005.1"/>
</dbReference>